<proteinExistence type="predicted"/>
<dbReference type="PANTHER" id="PTHR24148:SF82">
    <property type="entry name" value="HETEROKARYON INCOMPATIBILITY DOMAIN-CONTAINING PROTEIN"/>
    <property type="match status" value="1"/>
</dbReference>
<evidence type="ECO:0000259" key="1">
    <source>
        <dbReference type="Pfam" id="PF06985"/>
    </source>
</evidence>
<comment type="caution">
    <text evidence="2">The sequence shown here is derived from an EMBL/GenBank/DDBJ whole genome shotgun (WGS) entry which is preliminary data.</text>
</comment>
<keyword evidence="3" id="KW-1185">Reference proteome</keyword>
<dbReference type="Pfam" id="PF06985">
    <property type="entry name" value="HET"/>
    <property type="match status" value="1"/>
</dbReference>
<gene>
    <name evidence="2" type="ORF">SLS63_012213</name>
</gene>
<feature type="domain" description="Heterokaryon incompatibility" evidence="1">
    <location>
        <begin position="4"/>
        <end position="153"/>
    </location>
</feature>
<dbReference type="InterPro" id="IPR052895">
    <property type="entry name" value="HetReg/Transcr_Mod"/>
</dbReference>
<feature type="non-terminal residue" evidence="2">
    <location>
        <position position="1"/>
    </location>
</feature>
<organism evidence="2 3">
    <name type="scientific">Diaporthe eres</name>
    <name type="common">Phomopsis oblonga</name>
    <dbReference type="NCBI Taxonomy" id="83184"/>
    <lineage>
        <taxon>Eukaryota</taxon>
        <taxon>Fungi</taxon>
        <taxon>Dikarya</taxon>
        <taxon>Ascomycota</taxon>
        <taxon>Pezizomycotina</taxon>
        <taxon>Sordariomycetes</taxon>
        <taxon>Sordariomycetidae</taxon>
        <taxon>Diaporthales</taxon>
        <taxon>Diaporthaceae</taxon>
        <taxon>Diaporthe</taxon>
        <taxon>Diaporthe eres species complex</taxon>
    </lineage>
</organism>
<accession>A0ABR1NS09</accession>
<reference evidence="2 3" key="1">
    <citation type="submission" date="2024-02" db="EMBL/GenBank/DDBJ databases">
        <title>De novo assembly and annotation of 12 fungi associated with fruit tree decline syndrome in Ontario, Canada.</title>
        <authorList>
            <person name="Sulman M."/>
            <person name="Ellouze W."/>
            <person name="Ilyukhin E."/>
        </authorList>
    </citation>
    <scope>NUCLEOTIDE SEQUENCE [LARGE SCALE GENOMIC DNA]</scope>
    <source>
        <strain evidence="2 3">M169</strain>
    </source>
</reference>
<protein>
    <recommendedName>
        <fullName evidence="1">Heterokaryon incompatibility domain-containing protein</fullName>
    </recommendedName>
</protein>
<sequence length="587" mass="66880">CPHFNALSYVWGDSRLRGDMVLNGVPVTVTRNLETALRHLRSHPKHHVDTTATPLWVDAVCINQEDFDERNEQVRMMKDIYSLADRVVIWLGEGTADSDWAMERFSDHSFRDSLHSLGTDPRRLTDDQVKASMILGRNLGRRPWWTRIWVLQEMVLASKDPVLVCGAKDMLWAWYSATGPLMTLSNELHRVDRERWEGIARQVKSLPFIITSIYRWVQIRERYHQLGPIAFTEIFPALLSCRATDNHDLVYGTLGLASLEESMKITIDYRTPVEEVYREVMSIIWTSNPITSLRGAQSIMWQGDDSEDEVSSILSHTIPSFSFNFRGGDGPSWIPDFAAQYDLESEPFSGSGLLGSGPWSDPEQVEISQDKRILRVRGIRLDVVDKAIHISCFYGFSPDQTEPGDVNLLKNAEKMILEGKQRSVPRSSHLHPLDQLRHRQKIPEFLASAEDAVASDPELDLSMLWEVLLERQEMPRSWLSEDSREEEDHDEIKTAMLSPLVEGLDRRLSTRKVFITAHGFAGVGTANLEEQDLLILPSGAACFYILRPAYEGYQMIGFAYVSGLMDFQQLRACYEQGLLALETFDIC</sequence>
<dbReference type="InterPro" id="IPR010730">
    <property type="entry name" value="HET"/>
</dbReference>
<evidence type="ECO:0000313" key="2">
    <source>
        <dbReference type="EMBL" id="KAK7713068.1"/>
    </source>
</evidence>
<evidence type="ECO:0000313" key="3">
    <source>
        <dbReference type="Proteomes" id="UP001430848"/>
    </source>
</evidence>
<dbReference type="Proteomes" id="UP001430848">
    <property type="component" value="Unassembled WGS sequence"/>
</dbReference>
<dbReference type="PANTHER" id="PTHR24148">
    <property type="entry name" value="ANKYRIN REPEAT DOMAIN-CONTAINING PROTEIN 39 HOMOLOG-RELATED"/>
    <property type="match status" value="1"/>
</dbReference>
<dbReference type="EMBL" id="JAKNSF020000130">
    <property type="protein sequence ID" value="KAK7713068.1"/>
    <property type="molecule type" value="Genomic_DNA"/>
</dbReference>
<name>A0ABR1NS09_DIAER</name>